<evidence type="ECO:0000313" key="2">
    <source>
        <dbReference type="EMBL" id="RLL17814.1"/>
    </source>
</evidence>
<keyword evidence="1" id="KW-0812">Transmembrane</keyword>
<name>A0ABX9TRJ0_9GAMM</name>
<feature type="transmembrane region" description="Helical" evidence="1">
    <location>
        <begin position="16"/>
        <end position="36"/>
    </location>
</feature>
<keyword evidence="1" id="KW-0472">Membrane</keyword>
<dbReference type="Proteomes" id="UP000280271">
    <property type="component" value="Unassembled WGS sequence"/>
</dbReference>
<proteinExistence type="predicted"/>
<organism evidence="2 3">
    <name type="scientific">Acinetobacter chengduensis</name>
    <dbReference type="NCBI Taxonomy" id="2420890"/>
    <lineage>
        <taxon>Bacteria</taxon>
        <taxon>Pseudomonadati</taxon>
        <taxon>Pseudomonadota</taxon>
        <taxon>Gammaproteobacteria</taxon>
        <taxon>Moraxellales</taxon>
        <taxon>Moraxellaceae</taxon>
        <taxon>Acinetobacter</taxon>
    </lineage>
</organism>
<evidence type="ECO:0000313" key="3">
    <source>
        <dbReference type="Proteomes" id="UP000280271"/>
    </source>
</evidence>
<comment type="caution">
    <text evidence="2">The sequence shown here is derived from an EMBL/GenBank/DDBJ whole genome shotgun (WGS) entry which is preliminary data.</text>
</comment>
<gene>
    <name evidence="2" type="ORF">D9K81_16710</name>
</gene>
<accession>A0ABX9TRJ0</accession>
<evidence type="ECO:0008006" key="4">
    <source>
        <dbReference type="Google" id="ProtNLM"/>
    </source>
</evidence>
<sequence length="140" mass="14558">MPGSNTSIKTEYRDGILIPVALAAATVVLMGTFAVVGADGYAVASANVGAADQTCIGIWEDDAENLGAAGAAHGVVRRNKQFLVANSATDPVTQVDMGQLVYIQDNQTIAKTDNSGVLPVAGAFMGFDLENPLYVWVEIV</sequence>
<protein>
    <recommendedName>
        <fullName evidence="4">DUF2190 family protein</fullName>
    </recommendedName>
</protein>
<keyword evidence="3" id="KW-1185">Reference proteome</keyword>
<evidence type="ECO:0000256" key="1">
    <source>
        <dbReference type="SAM" id="Phobius"/>
    </source>
</evidence>
<dbReference type="EMBL" id="RCHC01000028">
    <property type="protein sequence ID" value="RLL17814.1"/>
    <property type="molecule type" value="Genomic_DNA"/>
</dbReference>
<keyword evidence="1" id="KW-1133">Transmembrane helix</keyword>
<dbReference type="RefSeq" id="WP_120375074.1">
    <property type="nucleotide sequence ID" value="NZ_RCHC01000028.1"/>
</dbReference>
<reference evidence="2 3" key="1">
    <citation type="submission" date="2018-09" db="EMBL/GenBank/DDBJ databases">
        <title>The draft genome of Acinetobacter sp. strains.</title>
        <authorList>
            <person name="Qin J."/>
            <person name="Feng Y."/>
            <person name="Zong Z."/>
        </authorList>
    </citation>
    <scope>NUCLEOTIDE SEQUENCE [LARGE SCALE GENOMIC DNA]</scope>
    <source>
        <strain evidence="2 3">WCHAc060005</strain>
    </source>
</reference>